<accession>E0XX35</accession>
<feature type="domain" description="DUF4340" evidence="1">
    <location>
        <begin position="31"/>
        <end position="213"/>
    </location>
</feature>
<reference evidence="2" key="1">
    <citation type="journal article" date="2011" name="Environ. Microbiol.">
        <title>Time-series analyses of Monterey Bay coastal microbial picoplankton using a 'genome proxy' microarray.</title>
        <authorList>
            <person name="Rich V.I."/>
            <person name="Pham V.D."/>
            <person name="Eppley J."/>
            <person name="Shi Y."/>
            <person name="DeLong E.F."/>
        </authorList>
    </citation>
    <scope>NUCLEOTIDE SEQUENCE</scope>
</reference>
<evidence type="ECO:0000313" key="2">
    <source>
        <dbReference type="EMBL" id="ADI18976.1"/>
    </source>
</evidence>
<dbReference type="EMBL" id="GU474906">
    <property type="protein sequence ID" value="ADI18976.1"/>
    <property type="molecule type" value="Genomic_DNA"/>
</dbReference>
<proteinExistence type="predicted"/>
<dbReference type="Pfam" id="PF14238">
    <property type="entry name" value="DUF4340"/>
    <property type="match status" value="1"/>
</dbReference>
<evidence type="ECO:0000259" key="1">
    <source>
        <dbReference type="Pfam" id="PF14238"/>
    </source>
</evidence>
<dbReference type="AlphaFoldDB" id="E0XX35"/>
<protein>
    <recommendedName>
        <fullName evidence="1">DUF4340 domain-containing protein</fullName>
    </recommendedName>
</protein>
<organism evidence="2">
    <name type="scientific">uncultured delta proteobacterium HF0010_10I05</name>
    <dbReference type="NCBI Taxonomy" id="710822"/>
    <lineage>
        <taxon>Bacteria</taxon>
        <taxon>Deltaproteobacteria</taxon>
        <taxon>environmental samples</taxon>
    </lineage>
</organism>
<sequence length="300" mass="33544">MLDELKVEALATLRVSTADQDFELKQVDGAWRVEESDWPAESQQVRNLLLALLETKVGDVVTSNPERHPRLELVDPEAGGNGTAKRLDLIDQQQRPVLQLLIGKPREQGDGQYIRFFGEETAFLIAEQLPLETSEAGWMQKNLFTLGDASIQVLKVETPGGIEYTLEHNAEATDKWKLSDQQAVEQLNTSMVEQMARALRSLEFDSLKSVKTPPEEVGRNEVFQVTATASDGRSLKMSVGVTEVAEQHWISLALVSNGDNQTMNQEIELLNQQTEPWIFAISAYSIQALLKDRSALLEQK</sequence>
<name>E0XX35_9DELT</name>
<dbReference type="InterPro" id="IPR025641">
    <property type="entry name" value="DUF4340"/>
</dbReference>